<evidence type="ECO:0000313" key="3">
    <source>
        <dbReference type="Proteomes" id="UP000193144"/>
    </source>
</evidence>
<evidence type="ECO:0008006" key="4">
    <source>
        <dbReference type="Google" id="ProtNLM"/>
    </source>
</evidence>
<evidence type="ECO:0000313" key="2">
    <source>
        <dbReference type="EMBL" id="ORX95601.1"/>
    </source>
</evidence>
<feature type="region of interest" description="Disordered" evidence="1">
    <location>
        <begin position="167"/>
        <end position="188"/>
    </location>
</feature>
<dbReference type="SUPFAM" id="SSF69065">
    <property type="entry name" value="RNase III domain-like"/>
    <property type="match status" value="1"/>
</dbReference>
<dbReference type="InterPro" id="IPR036389">
    <property type="entry name" value="RNase_III_sf"/>
</dbReference>
<comment type="caution">
    <text evidence="2">The sequence shown here is derived from an EMBL/GenBank/DDBJ whole genome shotgun (WGS) entry which is preliminary data.</text>
</comment>
<name>A0A1Y1YC23_9PLEO</name>
<dbReference type="GO" id="GO:0004525">
    <property type="term" value="F:ribonuclease III activity"/>
    <property type="evidence" value="ECO:0007669"/>
    <property type="project" value="InterPro"/>
</dbReference>
<dbReference type="AlphaFoldDB" id="A0A1Y1YC23"/>
<accession>A0A1Y1YC23</accession>
<sequence length="549" mass="62121">MVSNVQAIIGYQFSNIEKLKSALQAAHRDRDIEGPSDDGNRALSLLGLHVIDTIQTSHVVEEQKCTKKDVNTRDPWFKDKKRRAAACKMSGIDQYIIQSPRQQHEEPSVAVRANALSALVGAVWLDMQRSHDISLSDAVEKISKILDRMQTVIGENTENRISADKLRPIGDQQSPKNISGETLNIAGPTRFPDQTCDIPEIRSIDQIEMVLTDDSEFPPLDNQLSQGNNILLSQEWLPLDPEPPATEIASRIIGPFESNSAVDHQEQSTQILRKETGCFEHSFSIGGSSSTALVPAKRPLPKDDKKRPHRPALWERLVQKELEKVNGLQSYALKDLEALLRCSEIEELSRDDSQVMELRFLYFAIGSCQSLIGFANTLRAARKVPAYFHYFSREGMCSTERYQKIHMLSDQEALCILLRRYHTIQLFQTEQTLLNCSQGIIMEDPSTTSVRQKSPAGNPRERAKAQLTDKIRGEVKRLRRLATMLQVWTDTYGFGILALLPSGPAWSEFTLTDSFCLLERRGIGIFLTWYTNVKDRFSKRLARLLSQRL</sequence>
<feature type="compositionally biased region" description="Polar residues" evidence="1">
    <location>
        <begin position="171"/>
        <end position="182"/>
    </location>
</feature>
<proteinExistence type="predicted"/>
<reference evidence="2 3" key="1">
    <citation type="submission" date="2016-07" db="EMBL/GenBank/DDBJ databases">
        <title>Pervasive Adenine N6-methylation of Active Genes in Fungi.</title>
        <authorList>
            <consortium name="DOE Joint Genome Institute"/>
            <person name="Mondo S.J."/>
            <person name="Dannebaum R.O."/>
            <person name="Kuo R.C."/>
            <person name="Labutti K."/>
            <person name="Haridas S."/>
            <person name="Kuo A."/>
            <person name="Salamov A."/>
            <person name="Ahrendt S.R."/>
            <person name="Lipzen A."/>
            <person name="Sullivan W."/>
            <person name="Andreopoulos W.B."/>
            <person name="Clum A."/>
            <person name="Lindquist E."/>
            <person name="Daum C."/>
            <person name="Ramamoorthy G.K."/>
            <person name="Gryganskyi A."/>
            <person name="Culley D."/>
            <person name="Magnuson J.K."/>
            <person name="James T.Y."/>
            <person name="O'Malley M.A."/>
            <person name="Stajich J.E."/>
            <person name="Spatafora J.W."/>
            <person name="Visel A."/>
            <person name="Grigoriev I.V."/>
        </authorList>
    </citation>
    <scope>NUCLEOTIDE SEQUENCE [LARGE SCALE GENOMIC DNA]</scope>
    <source>
        <strain evidence="2 3">CBS 115471</strain>
    </source>
</reference>
<dbReference type="Gene3D" id="1.10.1520.10">
    <property type="entry name" value="Ribonuclease III domain"/>
    <property type="match status" value="1"/>
</dbReference>
<gene>
    <name evidence="2" type="ORF">BCR34DRAFT_194320</name>
</gene>
<organism evidence="2 3">
    <name type="scientific">Clohesyomyces aquaticus</name>
    <dbReference type="NCBI Taxonomy" id="1231657"/>
    <lineage>
        <taxon>Eukaryota</taxon>
        <taxon>Fungi</taxon>
        <taxon>Dikarya</taxon>
        <taxon>Ascomycota</taxon>
        <taxon>Pezizomycotina</taxon>
        <taxon>Dothideomycetes</taxon>
        <taxon>Pleosporomycetidae</taxon>
        <taxon>Pleosporales</taxon>
        <taxon>Lindgomycetaceae</taxon>
        <taxon>Clohesyomyces</taxon>
    </lineage>
</organism>
<dbReference type="OrthoDB" id="67027at2759"/>
<dbReference type="STRING" id="1231657.A0A1Y1YC23"/>
<dbReference type="EMBL" id="MCFA01000274">
    <property type="protein sequence ID" value="ORX95601.1"/>
    <property type="molecule type" value="Genomic_DNA"/>
</dbReference>
<dbReference type="GO" id="GO:0006396">
    <property type="term" value="P:RNA processing"/>
    <property type="evidence" value="ECO:0007669"/>
    <property type="project" value="InterPro"/>
</dbReference>
<keyword evidence="3" id="KW-1185">Reference proteome</keyword>
<dbReference type="Proteomes" id="UP000193144">
    <property type="component" value="Unassembled WGS sequence"/>
</dbReference>
<protein>
    <recommendedName>
        <fullName evidence="4">RNase III domain-containing protein</fullName>
    </recommendedName>
</protein>
<evidence type="ECO:0000256" key="1">
    <source>
        <dbReference type="SAM" id="MobiDB-lite"/>
    </source>
</evidence>